<evidence type="ECO:0000256" key="3">
    <source>
        <dbReference type="ARBA" id="ARBA00022729"/>
    </source>
</evidence>
<name>A0A3P1WTQ3_9ACTN</name>
<dbReference type="Proteomes" id="UP000280935">
    <property type="component" value="Unassembled WGS sequence"/>
</dbReference>
<feature type="signal peptide" evidence="4">
    <location>
        <begin position="1"/>
        <end position="22"/>
    </location>
</feature>
<evidence type="ECO:0000256" key="2">
    <source>
        <dbReference type="ARBA" id="ARBA00007639"/>
    </source>
</evidence>
<feature type="chain" id="PRO_5038643381" evidence="4">
    <location>
        <begin position="23"/>
        <end position="350"/>
    </location>
</feature>
<dbReference type="EMBL" id="RQYT01000015">
    <property type="protein sequence ID" value="RRD49551.1"/>
    <property type="molecule type" value="Genomic_DNA"/>
</dbReference>
<evidence type="ECO:0000259" key="5">
    <source>
        <dbReference type="Pfam" id="PF13407"/>
    </source>
</evidence>
<dbReference type="Gene3D" id="3.40.50.2300">
    <property type="match status" value="2"/>
</dbReference>
<evidence type="ECO:0000256" key="1">
    <source>
        <dbReference type="ARBA" id="ARBA00004196"/>
    </source>
</evidence>
<dbReference type="CDD" id="cd20005">
    <property type="entry name" value="PBP1_ABC_sugar_binding-like"/>
    <property type="match status" value="1"/>
</dbReference>
<evidence type="ECO:0000256" key="4">
    <source>
        <dbReference type="SAM" id="SignalP"/>
    </source>
</evidence>
<dbReference type="OrthoDB" id="9800520at2"/>
<gene>
    <name evidence="6" type="ORF">EII35_08115</name>
</gene>
<dbReference type="Pfam" id="PF13407">
    <property type="entry name" value="Peripla_BP_4"/>
    <property type="match status" value="1"/>
</dbReference>
<dbReference type="PANTHER" id="PTHR46847">
    <property type="entry name" value="D-ALLOSE-BINDING PERIPLASMIC PROTEIN-RELATED"/>
    <property type="match status" value="1"/>
</dbReference>
<comment type="similarity">
    <text evidence="2">Belongs to the bacterial solute-binding protein 2 family.</text>
</comment>
<dbReference type="RefSeq" id="WP_125227957.1">
    <property type="nucleotide sequence ID" value="NZ_RQYT01000015.1"/>
</dbReference>
<evidence type="ECO:0000313" key="6">
    <source>
        <dbReference type="EMBL" id="RRD49551.1"/>
    </source>
</evidence>
<dbReference type="GO" id="GO:0030246">
    <property type="term" value="F:carbohydrate binding"/>
    <property type="evidence" value="ECO:0007669"/>
    <property type="project" value="UniProtKB-ARBA"/>
</dbReference>
<comment type="caution">
    <text evidence="6">The sequence shown here is derived from an EMBL/GenBank/DDBJ whole genome shotgun (WGS) entry which is preliminary data.</text>
</comment>
<evidence type="ECO:0000313" key="7">
    <source>
        <dbReference type="Proteomes" id="UP000280935"/>
    </source>
</evidence>
<organism evidence="6 7">
    <name type="scientific">Arachnia propionica</name>
    <dbReference type="NCBI Taxonomy" id="1750"/>
    <lineage>
        <taxon>Bacteria</taxon>
        <taxon>Bacillati</taxon>
        <taxon>Actinomycetota</taxon>
        <taxon>Actinomycetes</taxon>
        <taxon>Propionibacteriales</taxon>
        <taxon>Propionibacteriaceae</taxon>
        <taxon>Arachnia</taxon>
    </lineage>
</organism>
<sequence length="350" mass="36171">MRLNPKWLAVPALLALGLSACSTSSSTTTPAGGGASSSDSNSSSQAAAAVSCNTPSDIKKGDGSKTVYLVSKGFQHRFWQAVKEGADAAGKDLGYKVEFVGPPSEQDVSIQIDQLETAFKTSPAAIGFAALDTKAAADTLKKISDAKIPLIAFDSGVDSDDPLTTVSTDNKAAAGEAAKHMVELTGGKGTIGLVCHDVTSATGKQRCEGFQEYIRTNAPEIKLLEPLTAGKVEEATGAAKSLIQSNSDIVGIYGTNEAAATGAVQAANEVNKEGLHVVGFDSGKIQIAAIKEGKQAGAVTQSPVKMGCETVIAAVKAINGEQLPKTIDSGFAWYDKTNIDSEEIKPNLYE</sequence>
<reference evidence="6 7" key="1">
    <citation type="submission" date="2018-11" db="EMBL/GenBank/DDBJ databases">
        <title>Genomes From Bacteria Associated with the Canine Oral Cavity: a Test Case for Automated Genome-Based Taxonomic Assignment.</title>
        <authorList>
            <person name="Coil D.A."/>
            <person name="Jospin G."/>
            <person name="Darling A.E."/>
            <person name="Wallis C."/>
            <person name="Davis I.J."/>
            <person name="Harris S."/>
            <person name="Eisen J.A."/>
            <person name="Holcombe L.J."/>
            <person name="O'Flynn C."/>
        </authorList>
    </citation>
    <scope>NUCLEOTIDE SEQUENCE [LARGE SCALE GENOMIC DNA]</scope>
    <source>
        <strain evidence="6 7">OH2822_COT-296</strain>
    </source>
</reference>
<feature type="domain" description="Periplasmic binding protein" evidence="5">
    <location>
        <begin position="67"/>
        <end position="322"/>
    </location>
</feature>
<protein>
    <submittedName>
        <fullName evidence="6">BMP family ABC transporter substrate-binding protein</fullName>
    </submittedName>
</protein>
<dbReference type="PANTHER" id="PTHR46847:SF1">
    <property type="entry name" value="D-ALLOSE-BINDING PERIPLASMIC PROTEIN-RELATED"/>
    <property type="match status" value="1"/>
</dbReference>
<dbReference type="PROSITE" id="PS51257">
    <property type="entry name" value="PROKAR_LIPOPROTEIN"/>
    <property type="match status" value="1"/>
</dbReference>
<accession>A0A3P1WTQ3</accession>
<dbReference type="GO" id="GO:0030313">
    <property type="term" value="C:cell envelope"/>
    <property type="evidence" value="ECO:0007669"/>
    <property type="project" value="UniProtKB-SubCell"/>
</dbReference>
<dbReference type="AlphaFoldDB" id="A0A3P1WTQ3"/>
<keyword evidence="3 4" id="KW-0732">Signal</keyword>
<dbReference type="InterPro" id="IPR028082">
    <property type="entry name" value="Peripla_BP_I"/>
</dbReference>
<proteinExistence type="inferred from homology"/>
<comment type="subcellular location">
    <subcellularLocation>
        <location evidence="1">Cell envelope</location>
    </subcellularLocation>
</comment>
<dbReference type="InterPro" id="IPR025997">
    <property type="entry name" value="SBP_2_dom"/>
</dbReference>
<dbReference type="SUPFAM" id="SSF53822">
    <property type="entry name" value="Periplasmic binding protein-like I"/>
    <property type="match status" value="1"/>
</dbReference>